<evidence type="ECO:0000313" key="2">
    <source>
        <dbReference type="Proteomes" id="UP001164250"/>
    </source>
</evidence>
<dbReference type="Proteomes" id="UP001164250">
    <property type="component" value="Chromosome 1"/>
</dbReference>
<protein>
    <submittedName>
        <fullName evidence="1">Uncharacterized protein</fullName>
    </submittedName>
</protein>
<dbReference type="EMBL" id="CM047897">
    <property type="protein sequence ID" value="KAJ0111483.1"/>
    <property type="molecule type" value="Genomic_DNA"/>
</dbReference>
<gene>
    <name evidence="1" type="ORF">Patl1_03025</name>
</gene>
<evidence type="ECO:0000313" key="1">
    <source>
        <dbReference type="EMBL" id="KAJ0111483.1"/>
    </source>
</evidence>
<comment type="caution">
    <text evidence="1">The sequence shown here is derived from an EMBL/GenBank/DDBJ whole genome shotgun (WGS) entry which is preliminary data.</text>
</comment>
<accession>A0ACC1C7E6</accession>
<sequence>MKLPDNGHAIQLGQDGKINQTFIANGDNMNYLLTFILVLGVENCSANADALMFGPESLDSGGVFSLNLTNQSDANSICWPVIDMPLLKTVETLVKAIGKYTDNLLLNGGFEAGSDFLSDSIEGILLESERNSDQSALLNWTVIGTVKYINSMHFFVHKDNATIELVSGVSTGIQIDVMLTEGSSYYLDFTVGDERDGCEGKLIVRVQAGQLSKILPFTVGDAIDGCDGKLMIRVQAGPVV</sequence>
<keyword evidence="2" id="KW-1185">Reference proteome</keyword>
<organism evidence="1 2">
    <name type="scientific">Pistacia atlantica</name>
    <dbReference type="NCBI Taxonomy" id="434234"/>
    <lineage>
        <taxon>Eukaryota</taxon>
        <taxon>Viridiplantae</taxon>
        <taxon>Streptophyta</taxon>
        <taxon>Embryophyta</taxon>
        <taxon>Tracheophyta</taxon>
        <taxon>Spermatophyta</taxon>
        <taxon>Magnoliopsida</taxon>
        <taxon>eudicotyledons</taxon>
        <taxon>Gunneridae</taxon>
        <taxon>Pentapetalae</taxon>
        <taxon>rosids</taxon>
        <taxon>malvids</taxon>
        <taxon>Sapindales</taxon>
        <taxon>Anacardiaceae</taxon>
        <taxon>Pistacia</taxon>
    </lineage>
</organism>
<proteinExistence type="predicted"/>
<reference evidence="2" key="1">
    <citation type="journal article" date="2023" name="G3 (Bethesda)">
        <title>Genome assembly and association tests identify interacting loci associated with vigor, precocity, and sex in interspecific pistachio rootstocks.</title>
        <authorList>
            <person name="Palmer W."/>
            <person name="Jacygrad E."/>
            <person name="Sagayaradj S."/>
            <person name="Cavanaugh K."/>
            <person name="Han R."/>
            <person name="Bertier L."/>
            <person name="Beede B."/>
            <person name="Kafkas S."/>
            <person name="Golino D."/>
            <person name="Preece J."/>
            <person name="Michelmore R."/>
        </authorList>
    </citation>
    <scope>NUCLEOTIDE SEQUENCE [LARGE SCALE GENOMIC DNA]</scope>
</reference>
<name>A0ACC1C7E6_9ROSI</name>